<gene>
    <name evidence="12" type="primary">106067629</name>
</gene>
<evidence type="ECO:0000313" key="13">
    <source>
        <dbReference type="Proteomes" id="UP000076420"/>
    </source>
</evidence>
<evidence type="ECO:0000256" key="3">
    <source>
        <dbReference type="ARBA" id="ARBA00022692"/>
    </source>
</evidence>
<dbReference type="RefSeq" id="XP_013082293.2">
    <property type="nucleotide sequence ID" value="XM_013226839.2"/>
</dbReference>
<dbReference type="InterPro" id="IPR050726">
    <property type="entry name" value="mGluR"/>
</dbReference>
<feature type="transmembrane region" description="Helical" evidence="10">
    <location>
        <begin position="12"/>
        <end position="29"/>
    </location>
</feature>
<evidence type="ECO:0000256" key="9">
    <source>
        <dbReference type="ARBA" id="ARBA00023224"/>
    </source>
</evidence>
<feature type="transmembrane region" description="Helical" evidence="10">
    <location>
        <begin position="639"/>
        <end position="658"/>
    </location>
</feature>
<dbReference type="InterPro" id="IPR000337">
    <property type="entry name" value="GPCR_3"/>
</dbReference>
<feature type="transmembrane region" description="Helical" evidence="10">
    <location>
        <begin position="604"/>
        <end position="627"/>
    </location>
</feature>
<dbReference type="PRINTS" id="PR00248">
    <property type="entry name" value="GPCRMGR"/>
</dbReference>
<evidence type="ECO:0000313" key="12">
    <source>
        <dbReference type="EnsemblMetazoa" id="BGLB007852-PB"/>
    </source>
</evidence>
<dbReference type="Proteomes" id="UP000076420">
    <property type="component" value="Unassembled WGS sequence"/>
</dbReference>
<feature type="transmembrane region" description="Helical" evidence="10">
    <location>
        <begin position="670"/>
        <end position="693"/>
    </location>
</feature>
<dbReference type="Gene3D" id="3.40.50.2300">
    <property type="match status" value="2"/>
</dbReference>
<evidence type="ECO:0000256" key="6">
    <source>
        <dbReference type="ARBA" id="ARBA00023136"/>
    </source>
</evidence>
<evidence type="ECO:0000256" key="1">
    <source>
        <dbReference type="ARBA" id="ARBA00004651"/>
    </source>
</evidence>
<dbReference type="PANTHER" id="PTHR24060">
    <property type="entry name" value="METABOTROPIC GLUTAMATE RECEPTOR"/>
    <property type="match status" value="1"/>
</dbReference>
<keyword evidence="8" id="KW-0325">Glycoprotein</keyword>
<dbReference type="InterPro" id="IPR001828">
    <property type="entry name" value="ANF_lig-bd_rcpt"/>
</dbReference>
<accession>A0A2C9JTH2</accession>
<keyword evidence="7" id="KW-0675">Receptor</keyword>
<evidence type="ECO:0000256" key="10">
    <source>
        <dbReference type="SAM" id="Phobius"/>
    </source>
</evidence>
<comment type="subcellular location">
    <subcellularLocation>
        <location evidence="1">Cell membrane</location>
        <topology evidence="1">Multi-pass membrane protein</topology>
    </subcellularLocation>
</comment>
<dbReference type="VEuPathDB" id="VectorBase:BGLB007852"/>
<keyword evidence="9" id="KW-0807">Transducer</keyword>
<evidence type="ECO:0000256" key="8">
    <source>
        <dbReference type="ARBA" id="ARBA00023180"/>
    </source>
</evidence>
<dbReference type="KEGG" id="bgt:106067629"/>
<evidence type="ECO:0000256" key="2">
    <source>
        <dbReference type="ARBA" id="ARBA00022475"/>
    </source>
</evidence>
<keyword evidence="3 10" id="KW-0812">Transmembrane</keyword>
<dbReference type="InterPro" id="IPR028082">
    <property type="entry name" value="Peripla_BP_I"/>
</dbReference>
<dbReference type="STRING" id="6526.A0A2C9JTH2"/>
<dbReference type="VEuPathDB" id="VectorBase:BGLAX_038787"/>
<keyword evidence="4 10" id="KW-1133">Transmembrane helix</keyword>
<evidence type="ECO:0000256" key="7">
    <source>
        <dbReference type="ARBA" id="ARBA00023170"/>
    </source>
</evidence>
<dbReference type="GO" id="GO:0004930">
    <property type="term" value="F:G protein-coupled receptor activity"/>
    <property type="evidence" value="ECO:0007669"/>
    <property type="project" value="UniProtKB-KW"/>
</dbReference>
<feature type="domain" description="G-protein coupled receptors family 3 profile" evidence="11">
    <location>
        <begin position="602"/>
        <end position="858"/>
    </location>
</feature>
<dbReference type="OrthoDB" id="425344at2759"/>
<proteinExistence type="predicted"/>
<dbReference type="SUPFAM" id="SSF53822">
    <property type="entry name" value="Periplasmic binding protein-like I"/>
    <property type="match status" value="1"/>
</dbReference>
<evidence type="ECO:0000256" key="5">
    <source>
        <dbReference type="ARBA" id="ARBA00023040"/>
    </source>
</evidence>
<organism evidence="12 13">
    <name type="scientific">Biomphalaria glabrata</name>
    <name type="common">Bloodfluke planorb</name>
    <name type="synonym">Freshwater snail</name>
    <dbReference type="NCBI Taxonomy" id="6526"/>
    <lineage>
        <taxon>Eukaryota</taxon>
        <taxon>Metazoa</taxon>
        <taxon>Spiralia</taxon>
        <taxon>Lophotrochozoa</taxon>
        <taxon>Mollusca</taxon>
        <taxon>Gastropoda</taxon>
        <taxon>Heterobranchia</taxon>
        <taxon>Euthyneura</taxon>
        <taxon>Panpulmonata</taxon>
        <taxon>Hygrophila</taxon>
        <taxon>Lymnaeoidea</taxon>
        <taxon>Planorbidae</taxon>
        <taxon>Biomphalaria</taxon>
    </lineage>
</organism>
<sequence>MRIIAFRICNGYIIFNILWKILIAFALASESNNYGGLKDITYIDKQSYQRSGDITIGVLMSITDYVGPQCSAKVRTGSVSLEYPECIAFAVDAVNRDQSILPNITLGFVVLNDCGNEKMALAQALTFLPSVRTGEVTNENSSATSLPSYDVIGVISPANSQPTVMVSQLLAAYSIPVVGSTATSDSLSDKAAHPYFLRVAPPDKYQVSAMLRFASDQGWSYISFLYVQGSYGEKAFDTFKVLSPSYGVCLATSHRLDDKTNYDTVTQDLLTYRRARVVILFVYSTQAKNVFTSLGKLNISGHFIFIASDGMGTNYRSIYQGYESNILGMFSFSYYMSVVQELYEYIRVINASESTNPWLKPVWENILQCSFSNQTCDSQKDILQGFVFYQTTSLYIDTVLTLAHGAHNLITRLCPGATGSSAKECINNGSYYQFLKNSSFDSYNGHVQFDSVGDVKGSYKINQVVFDYPRIPFVNLSSSTYGPEAKLIGVYSIGSQRINYTQYNIRWDHLNQEESVVPRELRPNALMGVPESVCSRPCTPSEYKLQKDPACCWECRECRDNERLIDNSTGCKVCDMYTWPGDSDFTTCLEIPLTHHSITDTLPLIQFCFGVAALVCACLVVFAYVYFRDIRVIKAASRELSILQMVAIFVGYFTVILFQFSPTPGTCGVLYFTFCLSFTWLYAPLLVKVIRIYRIFESGRTSHKRPRFVSPQSQLILTAFLIAIQVIICVYIYIEYKPTARKTQPILTEKYVELSCHMTLPGLVSFLTYNLVLICLCIVFAFKTRKLPDNFNESRFISMCVSTTLIIWMAFITTYFTASRDFVRAMVLSVTLLLNHSVAIVFLYTPKIYAAVYLPPEDFVTTRPGVGGTFVADDHRRSNRVAPLTLPTSMSHSKF</sequence>
<keyword evidence="2" id="KW-1003">Cell membrane</keyword>
<name>A0A2C9JTH2_BIOGL</name>
<dbReference type="GO" id="GO:0005886">
    <property type="term" value="C:plasma membrane"/>
    <property type="evidence" value="ECO:0007669"/>
    <property type="project" value="UniProtKB-SubCell"/>
</dbReference>
<keyword evidence="6 10" id="KW-0472">Membrane</keyword>
<reference evidence="12" key="1">
    <citation type="submission" date="2020-05" db="UniProtKB">
        <authorList>
            <consortium name="EnsemblMetazoa"/>
        </authorList>
    </citation>
    <scope>IDENTIFICATION</scope>
    <source>
        <strain evidence="12">BB02</strain>
    </source>
</reference>
<feature type="transmembrane region" description="Helical" evidence="10">
    <location>
        <begin position="763"/>
        <end position="784"/>
    </location>
</feature>
<evidence type="ECO:0000256" key="4">
    <source>
        <dbReference type="ARBA" id="ARBA00022989"/>
    </source>
</evidence>
<dbReference type="InterPro" id="IPR038550">
    <property type="entry name" value="GPCR_3_9-Cys_sf"/>
</dbReference>
<dbReference type="CDD" id="cd13953">
    <property type="entry name" value="7tm_classC_mGluR-like"/>
    <property type="match status" value="1"/>
</dbReference>
<dbReference type="Pfam" id="PF00003">
    <property type="entry name" value="7tm_3"/>
    <property type="match status" value="1"/>
</dbReference>
<dbReference type="Pfam" id="PF01094">
    <property type="entry name" value="ANF_receptor"/>
    <property type="match status" value="1"/>
</dbReference>
<protein>
    <recommendedName>
        <fullName evidence="11">G-protein coupled receptors family 3 profile domain-containing protein</fullName>
    </recommendedName>
</protein>
<dbReference type="AlphaFoldDB" id="A0A2C9JTH2"/>
<evidence type="ECO:0000259" key="11">
    <source>
        <dbReference type="PROSITE" id="PS50259"/>
    </source>
</evidence>
<dbReference type="EnsemblMetazoa" id="BGLB007852-RB">
    <property type="protein sequence ID" value="BGLB007852-PB"/>
    <property type="gene ID" value="BGLB007852"/>
</dbReference>
<feature type="transmembrane region" description="Helical" evidence="10">
    <location>
        <begin position="796"/>
        <end position="816"/>
    </location>
</feature>
<feature type="transmembrane region" description="Helical" evidence="10">
    <location>
        <begin position="822"/>
        <end position="844"/>
    </location>
</feature>
<dbReference type="Gene3D" id="2.10.50.30">
    <property type="entry name" value="GPCR, family 3, nine cysteines domain"/>
    <property type="match status" value="1"/>
</dbReference>
<dbReference type="PROSITE" id="PS50259">
    <property type="entry name" value="G_PROTEIN_RECEP_F3_4"/>
    <property type="match status" value="1"/>
</dbReference>
<feature type="transmembrane region" description="Helical" evidence="10">
    <location>
        <begin position="714"/>
        <end position="734"/>
    </location>
</feature>
<dbReference type="InterPro" id="IPR017978">
    <property type="entry name" value="GPCR_3_C"/>
</dbReference>
<keyword evidence="5" id="KW-0297">G-protein coupled receptor</keyword>